<keyword evidence="9" id="KW-1185">Reference proteome</keyword>
<feature type="domain" description="Rhodopsin" evidence="7">
    <location>
        <begin position="32"/>
        <end position="273"/>
    </location>
</feature>
<feature type="transmembrane region" description="Helical" evidence="6">
    <location>
        <begin position="209"/>
        <end position="229"/>
    </location>
</feature>
<evidence type="ECO:0000256" key="6">
    <source>
        <dbReference type="SAM" id="Phobius"/>
    </source>
</evidence>
<reference evidence="8 9" key="1">
    <citation type="submission" date="2020-05" db="EMBL/GenBank/DDBJ databases">
        <title>Identification and distribution of gene clusters putatively required for synthesis of sphingolipid metabolism inhibitors in phylogenetically diverse species of the filamentous fungus Fusarium.</title>
        <authorList>
            <person name="Kim H.-S."/>
            <person name="Busman M."/>
            <person name="Brown D.W."/>
            <person name="Divon H."/>
            <person name="Uhlig S."/>
            <person name="Proctor R.H."/>
        </authorList>
    </citation>
    <scope>NUCLEOTIDE SEQUENCE [LARGE SCALE GENOMIC DNA]</scope>
    <source>
        <strain evidence="8 9">NRRL 53147</strain>
    </source>
</reference>
<dbReference type="PANTHER" id="PTHR33048">
    <property type="entry name" value="PTH11-LIKE INTEGRAL MEMBRANE PROTEIN (AFU_ORTHOLOGUE AFUA_5G11245)"/>
    <property type="match status" value="1"/>
</dbReference>
<comment type="subcellular location">
    <subcellularLocation>
        <location evidence="1">Membrane</location>
        <topology evidence="1">Multi-pass membrane protein</topology>
    </subcellularLocation>
</comment>
<evidence type="ECO:0000256" key="5">
    <source>
        <dbReference type="ARBA" id="ARBA00038359"/>
    </source>
</evidence>
<dbReference type="Proteomes" id="UP000522262">
    <property type="component" value="Unassembled WGS sequence"/>
</dbReference>
<evidence type="ECO:0000256" key="3">
    <source>
        <dbReference type="ARBA" id="ARBA00022989"/>
    </source>
</evidence>
<evidence type="ECO:0000256" key="1">
    <source>
        <dbReference type="ARBA" id="ARBA00004141"/>
    </source>
</evidence>
<accession>A0A8H5JLD5</accession>
<feature type="transmembrane region" description="Helical" evidence="6">
    <location>
        <begin position="175"/>
        <end position="197"/>
    </location>
</feature>
<dbReference type="EMBL" id="JAAOAM010000029">
    <property type="protein sequence ID" value="KAF5556145.1"/>
    <property type="molecule type" value="Genomic_DNA"/>
</dbReference>
<dbReference type="InterPro" id="IPR049326">
    <property type="entry name" value="Rhodopsin_dom_fungi"/>
</dbReference>
<evidence type="ECO:0000313" key="9">
    <source>
        <dbReference type="Proteomes" id="UP000522262"/>
    </source>
</evidence>
<organism evidence="8 9">
    <name type="scientific">Fusarium mexicanum</name>
    <dbReference type="NCBI Taxonomy" id="751941"/>
    <lineage>
        <taxon>Eukaryota</taxon>
        <taxon>Fungi</taxon>
        <taxon>Dikarya</taxon>
        <taxon>Ascomycota</taxon>
        <taxon>Pezizomycotina</taxon>
        <taxon>Sordariomycetes</taxon>
        <taxon>Hypocreomycetidae</taxon>
        <taxon>Hypocreales</taxon>
        <taxon>Nectriaceae</taxon>
        <taxon>Fusarium</taxon>
        <taxon>Fusarium fujikuroi species complex</taxon>
    </lineage>
</organism>
<comment type="caution">
    <text evidence="8">The sequence shown here is derived from an EMBL/GenBank/DDBJ whole genome shotgun (WGS) entry which is preliminary data.</text>
</comment>
<protein>
    <submittedName>
        <fullName evidence="8">CFEM domain-containing protein</fullName>
    </submittedName>
</protein>
<dbReference type="AlphaFoldDB" id="A0A8H5JLD5"/>
<evidence type="ECO:0000313" key="8">
    <source>
        <dbReference type="EMBL" id="KAF5556145.1"/>
    </source>
</evidence>
<feature type="transmembrane region" description="Helical" evidence="6">
    <location>
        <begin position="98"/>
        <end position="116"/>
    </location>
</feature>
<feature type="transmembrane region" description="Helical" evidence="6">
    <location>
        <begin position="15"/>
        <end position="36"/>
    </location>
</feature>
<proteinExistence type="inferred from homology"/>
<dbReference type="PANTHER" id="PTHR33048:SF143">
    <property type="entry name" value="EXTRACELLULAR MEMBRANE PROTEIN CFEM DOMAIN-CONTAINING PROTEIN-RELATED"/>
    <property type="match status" value="1"/>
</dbReference>
<evidence type="ECO:0000256" key="2">
    <source>
        <dbReference type="ARBA" id="ARBA00022692"/>
    </source>
</evidence>
<dbReference type="GO" id="GO:0016020">
    <property type="term" value="C:membrane"/>
    <property type="evidence" value="ECO:0007669"/>
    <property type="project" value="UniProtKB-SubCell"/>
</dbReference>
<keyword evidence="3 6" id="KW-1133">Transmembrane helix</keyword>
<sequence>MTECGAPVRDKTLDLAILATTVTAIAGLCVIARIAYKLYILLDYGLDDWMSLATMISAVVNCVVLVCGSIPNGLGKDAWAVEQQTITTFLRYTYMTSWLYYLQTALMKMIFICFYMRIFGLKTGVRCSLWGTLILTSAWGLAFVVVSLFQCHPIHRFWTAWAEVPKSGCVNSNTISWVNAITSIVLDLWILAIPLWQLRSLNLHWKKKVGAAFMFCIGTCVVIVSIIRLHSLTLFASTSNATWDLFEVTKWSVIEINIGLACTCLPTLRSALAKWFPNIIGASQNTDRSQFLRYGDDKSSFSAVPLKNTSTVSATTVRGTPQPSTGILVQNSFTLRPADDELRFV</sequence>
<dbReference type="Pfam" id="PF20684">
    <property type="entry name" value="Fung_rhodopsin"/>
    <property type="match status" value="1"/>
</dbReference>
<comment type="similarity">
    <text evidence="5">Belongs to the SAT4 family.</text>
</comment>
<keyword evidence="2 6" id="KW-0812">Transmembrane</keyword>
<evidence type="ECO:0000259" key="7">
    <source>
        <dbReference type="Pfam" id="PF20684"/>
    </source>
</evidence>
<dbReference type="InterPro" id="IPR052337">
    <property type="entry name" value="SAT4-like"/>
</dbReference>
<feature type="transmembrane region" description="Helical" evidence="6">
    <location>
        <begin position="128"/>
        <end position="149"/>
    </location>
</feature>
<name>A0A8H5JLD5_9HYPO</name>
<keyword evidence="4 6" id="KW-0472">Membrane</keyword>
<evidence type="ECO:0000256" key="4">
    <source>
        <dbReference type="ARBA" id="ARBA00023136"/>
    </source>
</evidence>
<feature type="transmembrane region" description="Helical" evidence="6">
    <location>
        <begin position="48"/>
        <end position="71"/>
    </location>
</feature>
<gene>
    <name evidence="8" type="ORF">FMEXI_1278</name>
</gene>